<reference evidence="11 12" key="1">
    <citation type="submission" date="2020-10" db="EMBL/GenBank/DDBJ databases">
        <title>ChiBAC.</title>
        <authorList>
            <person name="Zenner C."/>
            <person name="Hitch T.C.A."/>
            <person name="Clavel T."/>
        </authorList>
    </citation>
    <scope>NUCLEOTIDE SEQUENCE [LARGE SCALE GENOMIC DNA]</scope>
    <source>
        <strain evidence="11 12">DSM 109015</strain>
    </source>
</reference>
<feature type="domain" description="UvrC family homology region profile" evidence="10">
    <location>
        <begin position="256"/>
        <end position="490"/>
    </location>
</feature>
<dbReference type="InterPro" id="IPR001943">
    <property type="entry name" value="UVR_dom"/>
</dbReference>
<feature type="domain" description="UVR" evidence="8">
    <location>
        <begin position="205"/>
        <end position="240"/>
    </location>
</feature>
<evidence type="ECO:0000259" key="8">
    <source>
        <dbReference type="PROSITE" id="PS50151"/>
    </source>
</evidence>
<dbReference type="SUPFAM" id="SSF47781">
    <property type="entry name" value="RuvA domain 2-like"/>
    <property type="match status" value="1"/>
</dbReference>
<gene>
    <name evidence="7 11" type="primary">uvrC</name>
    <name evidence="11" type="ORF">INF35_03475</name>
</gene>
<organism evidence="11 12">
    <name type="scientific">Gemmiger gallinarum</name>
    <dbReference type="NCBI Taxonomy" id="2779354"/>
    <lineage>
        <taxon>Bacteria</taxon>
        <taxon>Bacillati</taxon>
        <taxon>Bacillota</taxon>
        <taxon>Clostridia</taxon>
        <taxon>Eubacteriales</taxon>
        <taxon>Gemmiger</taxon>
    </lineage>
</organism>
<comment type="subunit">
    <text evidence="7">Interacts with UvrB in an incision complex.</text>
</comment>
<dbReference type="Gene3D" id="4.10.860.10">
    <property type="entry name" value="UVR domain"/>
    <property type="match status" value="1"/>
</dbReference>
<keyword evidence="6 7" id="KW-0742">SOS response</keyword>
<dbReference type="NCBIfam" id="TIGR00194">
    <property type="entry name" value="uvrC"/>
    <property type="match status" value="1"/>
</dbReference>
<name>A0ABR9R130_9FIRM</name>
<evidence type="ECO:0000256" key="2">
    <source>
        <dbReference type="ARBA" id="ARBA00022763"/>
    </source>
</evidence>
<keyword evidence="3 7" id="KW-0228">DNA excision</keyword>
<dbReference type="Pfam" id="PF22920">
    <property type="entry name" value="UvrC_RNaseH"/>
    <property type="match status" value="1"/>
</dbReference>
<dbReference type="InterPro" id="IPR001162">
    <property type="entry name" value="UvrC_RNase_H_dom"/>
</dbReference>
<evidence type="ECO:0000256" key="6">
    <source>
        <dbReference type="ARBA" id="ARBA00023236"/>
    </source>
</evidence>
<evidence type="ECO:0000256" key="1">
    <source>
        <dbReference type="ARBA" id="ARBA00022490"/>
    </source>
</evidence>
<dbReference type="Gene3D" id="3.40.1440.10">
    <property type="entry name" value="GIY-YIG endonuclease"/>
    <property type="match status" value="1"/>
</dbReference>
<dbReference type="PANTHER" id="PTHR30562">
    <property type="entry name" value="UVRC/OXIDOREDUCTASE"/>
    <property type="match status" value="1"/>
</dbReference>
<dbReference type="InterPro" id="IPR047296">
    <property type="entry name" value="GIY-YIG_UvrC_Cho"/>
</dbReference>
<dbReference type="HAMAP" id="MF_00203">
    <property type="entry name" value="UvrC"/>
    <property type="match status" value="1"/>
</dbReference>
<comment type="function">
    <text evidence="7">The UvrABC repair system catalyzes the recognition and processing of DNA lesions. UvrC both incises the 5' and 3' sides of the lesion. The N-terminal half is responsible for the 3' incision and the C-terminal half is responsible for the 5' incision.</text>
</comment>
<evidence type="ECO:0000256" key="4">
    <source>
        <dbReference type="ARBA" id="ARBA00022881"/>
    </source>
</evidence>
<evidence type="ECO:0000256" key="7">
    <source>
        <dbReference type="HAMAP-Rule" id="MF_00203"/>
    </source>
</evidence>
<feature type="domain" description="GIY-YIG" evidence="9">
    <location>
        <begin position="15"/>
        <end position="94"/>
    </location>
</feature>
<sequence>MTKAELYRKACMLPLLPGVYIIRDKSDTIIYIGKAKRLKTRVSQYFREGVPHDAKVTQMIAHAFNFDVIVCQSEFEALVLEASQIKAHTPKYNILLKDDKGYSYVKVTKGDWPRISAVLQKEDDDAEYIGPFTSAFAVREIVETAQDCFLLPRCNKEFPRDIGKGRPCLNAHIGKCMAVCSGKISCADYNEAVRDAIRMIRYGKRDIVRQLREKMEAASERLDFEAAALLRDQIAAIERVSAGQKVVMENDAEMDVLAFAGTTHAVCAAILRYRDGRLTDKREFLFHDTSDIAALREEFLPQYYLDGENVPKTIAVDALPEDHEALAEALAKVRGSTVNLYVPQRGDVAKLVTMAYTNAVERLARESGRYTREEKLLEEAAQMLGLKTPPRVIESYDISNWGDGSSVCGMIVFRDGKPLRAGYRRFRMKTVAGTDDYASMAEALSRRAEEYAAAKRGEKPDAPTNQFSVLPDLILLDGGRGQVSAVRAALKGTQLAGVPLFGMVKDDHHRTRAIVDDTGSEIAINRNRGIFTFVTSIQDEVHRYANDYRKRLMNKRSYAATLTSLPGVGEKTSAALLKHFKTVANVRAASISDLEQVPGISHKKAEQIYNALRA</sequence>
<dbReference type="Pfam" id="PF02151">
    <property type="entry name" value="UVR"/>
    <property type="match status" value="1"/>
</dbReference>
<dbReference type="SMART" id="SM00465">
    <property type="entry name" value="GIYc"/>
    <property type="match status" value="1"/>
</dbReference>
<dbReference type="CDD" id="cd10434">
    <property type="entry name" value="GIY-YIG_UvrC_Cho"/>
    <property type="match status" value="1"/>
</dbReference>
<dbReference type="Gene3D" id="1.10.150.20">
    <property type="entry name" value="5' to 3' exonuclease, C-terminal subdomain"/>
    <property type="match status" value="1"/>
</dbReference>
<evidence type="ECO:0000259" key="9">
    <source>
        <dbReference type="PROSITE" id="PS50164"/>
    </source>
</evidence>
<dbReference type="Proteomes" id="UP000768567">
    <property type="component" value="Unassembled WGS sequence"/>
</dbReference>
<dbReference type="Pfam" id="PF14520">
    <property type="entry name" value="HHH_5"/>
    <property type="match status" value="1"/>
</dbReference>
<evidence type="ECO:0000313" key="11">
    <source>
        <dbReference type="EMBL" id="MBE5036843.1"/>
    </source>
</evidence>
<dbReference type="InterPro" id="IPR035901">
    <property type="entry name" value="GIY-YIG_endonuc_sf"/>
</dbReference>
<dbReference type="InterPro" id="IPR050066">
    <property type="entry name" value="UvrABC_protein_C"/>
</dbReference>
<dbReference type="Pfam" id="PF01541">
    <property type="entry name" value="GIY-YIG"/>
    <property type="match status" value="1"/>
</dbReference>
<comment type="similarity">
    <text evidence="7">Belongs to the UvrC family.</text>
</comment>
<dbReference type="InterPro" id="IPR010994">
    <property type="entry name" value="RuvA_2-like"/>
</dbReference>
<protein>
    <recommendedName>
        <fullName evidence="7">UvrABC system protein C</fullName>
        <shortName evidence="7">Protein UvrC</shortName>
    </recommendedName>
    <alternativeName>
        <fullName evidence="7">Excinuclease ABC subunit C</fullName>
    </alternativeName>
</protein>
<accession>A0ABR9R130</accession>
<evidence type="ECO:0000259" key="10">
    <source>
        <dbReference type="PROSITE" id="PS50165"/>
    </source>
</evidence>
<comment type="subcellular location">
    <subcellularLocation>
        <location evidence="7">Cytoplasm</location>
    </subcellularLocation>
</comment>
<dbReference type="RefSeq" id="WP_193500125.1">
    <property type="nucleotide sequence ID" value="NZ_JADCKC010000001.1"/>
</dbReference>
<dbReference type="Pfam" id="PF08459">
    <property type="entry name" value="UvrC_RNaseH_dom"/>
    <property type="match status" value="1"/>
</dbReference>
<dbReference type="SUPFAM" id="SSF82771">
    <property type="entry name" value="GIY-YIG endonuclease"/>
    <property type="match status" value="1"/>
</dbReference>
<comment type="caution">
    <text evidence="11">The sequence shown here is derived from an EMBL/GenBank/DDBJ whole genome shotgun (WGS) entry which is preliminary data.</text>
</comment>
<dbReference type="Gene3D" id="3.30.420.340">
    <property type="entry name" value="UvrC, RNAse H endonuclease domain"/>
    <property type="match status" value="1"/>
</dbReference>
<dbReference type="InterPro" id="IPR003583">
    <property type="entry name" value="Hlx-hairpin-Hlx_DNA-bd_motif"/>
</dbReference>
<dbReference type="InterPro" id="IPR038476">
    <property type="entry name" value="UvrC_RNase_H_dom_sf"/>
</dbReference>
<evidence type="ECO:0000313" key="12">
    <source>
        <dbReference type="Proteomes" id="UP000768567"/>
    </source>
</evidence>
<dbReference type="PROSITE" id="PS50164">
    <property type="entry name" value="GIY_YIG"/>
    <property type="match status" value="1"/>
</dbReference>
<dbReference type="InterPro" id="IPR000305">
    <property type="entry name" value="GIY-YIG_endonuc"/>
</dbReference>
<dbReference type="PROSITE" id="PS50151">
    <property type="entry name" value="UVR"/>
    <property type="match status" value="1"/>
</dbReference>
<keyword evidence="1 7" id="KW-0963">Cytoplasm</keyword>
<dbReference type="SUPFAM" id="SSF46600">
    <property type="entry name" value="C-terminal UvrC-binding domain of UvrB"/>
    <property type="match status" value="1"/>
</dbReference>
<dbReference type="InterPro" id="IPR036876">
    <property type="entry name" value="UVR_dom_sf"/>
</dbReference>
<dbReference type="SMART" id="SM00278">
    <property type="entry name" value="HhH1"/>
    <property type="match status" value="2"/>
</dbReference>
<dbReference type="EMBL" id="JADCKC010000001">
    <property type="protein sequence ID" value="MBE5036843.1"/>
    <property type="molecule type" value="Genomic_DNA"/>
</dbReference>
<dbReference type="PROSITE" id="PS50165">
    <property type="entry name" value="UVRC"/>
    <property type="match status" value="1"/>
</dbReference>
<keyword evidence="12" id="KW-1185">Reference proteome</keyword>
<evidence type="ECO:0000256" key="3">
    <source>
        <dbReference type="ARBA" id="ARBA00022769"/>
    </source>
</evidence>
<dbReference type="InterPro" id="IPR004791">
    <property type="entry name" value="UvrC"/>
</dbReference>
<keyword evidence="2 7" id="KW-0227">DNA damage</keyword>
<keyword evidence="4 7" id="KW-0267">Excision nuclease</keyword>
<keyword evidence="5 7" id="KW-0234">DNA repair</keyword>
<dbReference type="PANTHER" id="PTHR30562:SF1">
    <property type="entry name" value="UVRABC SYSTEM PROTEIN C"/>
    <property type="match status" value="1"/>
</dbReference>
<proteinExistence type="inferred from homology"/>
<evidence type="ECO:0000256" key="5">
    <source>
        <dbReference type="ARBA" id="ARBA00023204"/>
    </source>
</evidence>